<proteinExistence type="predicted"/>
<name>A0A0A9CFK9_ARUDO</name>
<dbReference type="EMBL" id="GBRH01225755">
    <property type="protein sequence ID" value="JAD72140.1"/>
    <property type="molecule type" value="Transcribed_RNA"/>
</dbReference>
<sequence>MTLLFYRNELVATP</sequence>
<protein>
    <submittedName>
        <fullName evidence="1">Uncharacterized protein</fullName>
    </submittedName>
</protein>
<accession>A0A0A9CFK9</accession>
<reference evidence="1" key="1">
    <citation type="submission" date="2014-09" db="EMBL/GenBank/DDBJ databases">
        <authorList>
            <person name="Magalhaes I.L.F."/>
            <person name="Oliveira U."/>
            <person name="Santos F.R."/>
            <person name="Vidigal T.H.D.A."/>
            <person name="Brescovit A.D."/>
            <person name="Santos A.J."/>
        </authorList>
    </citation>
    <scope>NUCLEOTIDE SEQUENCE</scope>
    <source>
        <tissue evidence="1">Shoot tissue taken approximately 20 cm above the soil surface</tissue>
    </source>
</reference>
<reference evidence="1" key="2">
    <citation type="journal article" date="2015" name="Data Brief">
        <title>Shoot transcriptome of the giant reed, Arundo donax.</title>
        <authorList>
            <person name="Barrero R.A."/>
            <person name="Guerrero F.D."/>
            <person name="Moolhuijzen P."/>
            <person name="Goolsby J.A."/>
            <person name="Tidwell J."/>
            <person name="Bellgard S.E."/>
            <person name="Bellgard M.I."/>
        </authorList>
    </citation>
    <scope>NUCLEOTIDE SEQUENCE</scope>
    <source>
        <tissue evidence="1">Shoot tissue taken approximately 20 cm above the soil surface</tissue>
    </source>
</reference>
<organism evidence="1">
    <name type="scientific">Arundo donax</name>
    <name type="common">Giant reed</name>
    <name type="synonym">Donax arundinaceus</name>
    <dbReference type="NCBI Taxonomy" id="35708"/>
    <lineage>
        <taxon>Eukaryota</taxon>
        <taxon>Viridiplantae</taxon>
        <taxon>Streptophyta</taxon>
        <taxon>Embryophyta</taxon>
        <taxon>Tracheophyta</taxon>
        <taxon>Spermatophyta</taxon>
        <taxon>Magnoliopsida</taxon>
        <taxon>Liliopsida</taxon>
        <taxon>Poales</taxon>
        <taxon>Poaceae</taxon>
        <taxon>PACMAD clade</taxon>
        <taxon>Arundinoideae</taxon>
        <taxon>Arundineae</taxon>
        <taxon>Arundo</taxon>
    </lineage>
</organism>
<evidence type="ECO:0000313" key="1">
    <source>
        <dbReference type="EMBL" id="JAD72140.1"/>
    </source>
</evidence>